<dbReference type="STRING" id="1257118.L8GE11"/>
<dbReference type="OMA" id="KISEIEC"/>
<keyword evidence="3" id="KW-0808">Transferase</keyword>
<dbReference type="SUPFAM" id="SSF55785">
    <property type="entry name" value="PYP-like sensor domain (PAS domain)"/>
    <property type="match status" value="3"/>
</dbReference>
<feature type="compositionally biased region" description="Basic and acidic residues" evidence="7">
    <location>
        <begin position="678"/>
        <end position="694"/>
    </location>
</feature>
<evidence type="ECO:0000259" key="9">
    <source>
        <dbReference type="PROSITE" id="PS50030"/>
    </source>
</evidence>
<dbReference type="Pfam" id="PF00069">
    <property type="entry name" value="Pkinase"/>
    <property type="match status" value="1"/>
</dbReference>
<dbReference type="AlphaFoldDB" id="L8GE11"/>
<dbReference type="Pfam" id="PF13426">
    <property type="entry name" value="PAS_9"/>
    <property type="match status" value="2"/>
</dbReference>
<evidence type="ECO:0000256" key="4">
    <source>
        <dbReference type="ARBA" id="ARBA00022741"/>
    </source>
</evidence>
<feature type="domain" description="UBA" evidence="9">
    <location>
        <begin position="603"/>
        <end position="647"/>
    </location>
</feature>
<feature type="domain" description="Protein kinase" evidence="8">
    <location>
        <begin position="335"/>
        <end position="579"/>
    </location>
</feature>
<dbReference type="Gene3D" id="3.30.450.20">
    <property type="entry name" value="PAS domain"/>
    <property type="match status" value="3"/>
</dbReference>
<feature type="compositionally biased region" description="Basic and acidic residues" evidence="7">
    <location>
        <begin position="710"/>
        <end position="727"/>
    </location>
</feature>
<protein>
    <recommendedName>
        <fullName evidence="1">non-specific serine/threonine protein kinase</fullName>
        <ecNumber evidence="1">2.7.11.1</ecNumber>
    </recommendedName>
</protein>
<dbReference type="PROSITE" id="PS50011">
    <property type="entry name" value="PROTEIN_KINASE_DOM"/>
    <property type="match status" value="1"/>
</dbReference>
<dbReference type="PANTHER" id="PTHR24346">
    <property type="entry name" value="MAP/MICROTUBULE AFFINITY-REGULATING KINASE"/>
    <property type="match status" value="1"/>
</dbReference>
<evidence type="ECO:0000256" key="1">
    <source>
        <dbReference type="ARBA" id="ARBA00012513"/>
    </source>
</evidence>
<organism evidence="11 12">
    <name type="scientific">Acanthamoeba castellanii (strain ATCC 30010 / Neff)</name>
    <dbReference type="NCBI Taxonomy" id="1257118"/>
    <lineage>
        <taxon>Eukaryota</taxon>
        <taxon>Amoebozoa</taxon>
        <taxon>Discosea</taxon>
        <taxon>Longamoebia</taxon>
        <taxon>Centramoebida</taxon>
        <taxon>Acanthamoebidae</taxon>
        <taxon>Acanthamoeba</taxon>
    </lineage>
</organism>
<dbReference type="GeneID" id="14911748"/>
<sequence length="727" mass="83562">MAAMQKAVVTIGQDKIIRSVNREAIRLFGYQRADELIGKSINVLVPPPWKAQHDSYIDNYHRTGIPKVVIGRAREVEGEKKDGSVVRIRLSISKITIQDEVFYCGLIEALEDKTGFVTSDDKGVILSNNGTCENIFGYSRGELIGRNVSMLATEPHASLHDDYMRRYRETGVKHVLGRVRNLNGRHKDGSEMPISLLINERIEGGKRTFCAHINQITEQIEAHVTIDHKGSAMWMMFGYAKEELLDRKIKIIMTHPHSEMHDTYLKRYFRTHKKRIIGTTRTLKARHKDGSTFLINLEVNEFMEEGEIMFGGKITRVLSQQEKKHAKEVRYIGNYEVESILAEGLYGQVRLARHHLTKERVIIKTIEKSKVDLDRFREIEVMKYLRHPHVCRLLEVIEAPQKLYIVIQYIEGGELYEYAVTKDKLPEAEARVFWRQIVQGVEYMHSQGIVHRDLKLENIMLDRNRNVVIIDMGLSNFTADGKLLETFCGSSSYAAPEMFLCRRYKGPEVDIWSMGVILYCMVLGYLPFEDPQHIVDADFIPFEPQDNISPEFQDLIHRIFRFDPAERITIEEVRKHPWTNKARPSLIADMPELEPPPKVHASEVEELQRADLLKKLEEFGFDKNDILKSLSQEDFNQITASFFLLQQQQAHDDEHNATTTGAARPAGGGCPFAHLHSAQKEDNGEKKKQVKAGEEEGEADDGHHHHHHDKDKASTKEKKEKKSKKES</sequence>
<dbReference type="NCBIfam" id="TIGR00229">
    <property type="entry name" value="sensory_box"/>
    <property type="match status" value="3"/>
</dbReference>
<dbReference type="GO" id="GO:0005524">
    <property type="term" value="F:ATP binding"/>
    <property type="evidence" value="ECO:0007669"/>
    <property type="project" value="UniProtKB-KW"/>
</dbReference>
<evidence type="ECO:0000256" key="5">
    <source>
        <dbReference type="ARBA" id="ARBA00022777"/>
    </source>
</evidence>
<accession>L8GE11</accession>
<keyword evidence="4" id="KW-0547">Nucleotide-binding</keyword>
<evidence type="ECO:0000313" key="11">
    <source>
        <dbReference type="EMBL" id="ELR11335.1"/>
    </source>
</evidence>
<keyword evidence="5 11" id="KW-0418">Kinase</keyword>
<dbReference type="Pfam" id="PF00989">
    <property type="entry name" value="PAS"/>
    <property type="match status" value="1"/>
</dbReference>
<evidence type="ECO:0000313" key="12">
    <source>
        <dbReference type="Proteomes" id="UP000011083"/>
    </source>
</evidence>
<dbReference type="InterPro" id="IPR013767">
    <property type="entry name" value="PAS_fold"/>
</dbReference>
<dbReference type="FunFam" id="1.10.510.10:FF:000571">
    <property type="entry name" value="Maternal embryonic leucine zipper kinase"/>
    <property type="match status" value="1"/>
</dbReference>
<name>L8GE11_ACACF</name>
<dbReference type="SUPFAM" id="SSF56112">
    <property type="entry name" value="Protein kinase-like (PK-like)"/>
    <property type="match status" value="1"/>
</dbReference>
<dbReference type="GO" id="GO:0004674">
    <property type="term" value="F:protein serine/threonine kinase activity"/>
    <property type="evidence" value="ECO:0007669"/>
    <property type="project" value="UniProtKB-KW"/>
</dbReference>
<dbReference type="PANTHER" id="PTHR24346:SF82">
    <property type="entry name" value="KP78A-RELATED"/>
    <property type="match status" value="1"/>
</dbReference>
<dbReference type="InterPro" id="IPR008271">
    <property type="entry name" value="Ser/Thr_kinase_AS"/>
</dbReference>
<proteinExistence type="predicted"/>
<feature type="region of interest" description="Disordered" evidence="7">
    <location>
        <begin position="651"/>
        <end position="727"/>
    </location>
</feature>
<dbReference type="InterPro" id="IPR011009">
    <property type="entry name" value="Kinase-like_dom_sf"/>
</dbReference>
<evidence type="ECO:0000256" key="6">
    <source>
        <dbReference type="ARBA" id="ARBA00022840"/>
    </source>
</evidence>
<evidence type="ECO:0000256" key="7">
    <source>
        <dbReference type="SAM" id="MobiDB-lite"/>
    </source>
</evidence>
<dbReference type="InterPro" id="IPR035965">
    <property type="entry name" value="PAS-like_dom_sf"/>
</dbReference>
<dbReference type="EMBL" id="KB008154">
    <property type="protein sequence ID" value="ELR11335.1"/>
    <property type="molecule type" value="Genomic_DNA"/>
</dbReference>
<dbReference type="PROSITE" id="PS50030">
    <property type="entry name" value="UBA"/>
    <property type="match status" value="1"/>
</dbReference>
<dbReference type="VEuPathDB" id="AmoebaDB:ACA1_190620"/>
<dbReference type="InterPro" id="IPR000719">
    <property type="entry name" value="Prot_kinase_dom"/>
</dbReference>
<dbReference type="CDD" id="cd00130">
    <property type="entry name" value="PAS"/>
    <property type="match status" value="2"/>
</dbReference>
<dbReference type="KEGG" id="acan:ACA1_190620"/>
<keyword evidence="12" id="KW-1185">Reference proteome</keyword>
<dbReference type="CDD" id="cd14003">
    <property type="entry name" value="STKc_AMPK-like"/>
    <property type="match status" value="1"/>
</dbReference>
<dbReference type="Proteomes" id="UP000011083">
    <property type="component" value="Unassembled WGS sequence"/>
</dbReference>
<dbReference type="SMART" id="SM00091">
    <property type="entry name" value="PAS"/>
    <property type="match status" value="2"/>
</dbReference>
<keyword evidence="6" id="KW-0067">ATP-binding</keyword>
<dbReference type="Gene3D" id="1.10.510.10">
    <property type="entry name" value="Transferase(Phosphotransferase) domain 1"/>
    <property type="match status" value="1"/>
</dbReference>
<reference evidence="11 12" key="1">
    <citation type="journal article" date="2013" name="Genome Biol.">
        <title>Genome of Acanthamoeba castellanii highlights extensive lateral gene transfer and early evolution of tyrosine kinase signaling.</title>
        <authorList>
            <person name="Clarke M."/>
            <person name="Lohan A.J."/>
            <person name="Liu B."/>
            <person name="Lagkouvardos I."/>
            <person name="Roy S."/>
            <person name="Zafar N."/>
            <person name="Bertelli C."/>
            <person name="Schilde C."/>
            <person name="Kianianmomeni A."/>
            <person name="Burglin T.R."/>
            <person name="Frech C."/>
            <person name="Turcotte B."/>
            <person name="Kopec K.O."/>
            <person name="Synnott J.M."/>
            <person name="Choo C."/>
            <person name="Paponov I."/>
            <person name="Finkler A."/>
            <person name="Soon Heng Tan C."/>
            <person name="Hutchins A.P."/>
            <person name="Weinmeier T."/>
            <person name="Rattei T."/>
            <person name="Chu J.S."/>
            <person name="Gimenez G."/>
            <person name="Irimia M."/>
            <person name="Rigden D.J."/>
            <person name="Fitzpatrick D.A."/>
            <person name="Lorenzo-Morales J."/>
            <person name="Bateman A."/>
            <person name="Chiu C.H."/>
            <person name="Tang P."/>
            <person name="Hegemann P."/>
            <person name="Fromm H."/>
            <person name="Raoult D."/>
            <person name="Greub G."/>
            <person name="Miranda-Saavedra D."/>
            <person name="Chen N."/>
            <person name="Nash P."/>
            <person name="Ginger M.L."/>
            <person name="Horn M."/>
            <person name="Schaap P."/>
            <person name="Caler L."/>
            <person name="Loftus B."/>
        </authorList>
    </citation>
    <scope>NUCLEOTIDE SEQUENCE [LARGE SCALE GENOMIC DNA]</scope>
    <source>
        <strain evidence="11 12">Neff</strain>
    </source>
</reference>
<dbReference type="SMART" id="SM00220">
    <property type="entry name" value="S_TKc"/>
    <property type="match status" value="1"/>
</dbReference>
<dbReference type="GO" id="GO:0035556">
    <property type="term" value="P:intracellular signal transduction"/>
    <property type="evidence" value="ECO:0007669"/>
    <property type="project" value="TreeGrafter"/>
</dbReference>
<dbReference type="GO" id="GO:0005737">
    <property type="term" value="C:cytoplasm"/>
    <property type="evidence" value="ECO:0007669"/>
    <property type="project" value="TreeGrafter"/>
</dbReference>
<dbReference type="OrthoDB" id="17792at2759"/>
<dbReference type="GO" id="GO:0006355">
    <property type="term" value="P:regulation of DNA-templated transcription"/>
    <property type="evidence" value="ECO:0007669"/>
    <property type="project" value="InterPro"/>
</dbReference>
<dbReference type="RefSeq" id="XP_004333348.1">
    <property type="nucleotide sequence ID" value="XM_004333300.1"/>
</dbReference>
<dbReference type="PROSITE" id="PS00108">
    <property type="entry name" value="PROTEIN_KINASE_ST"/>
    <property type="match status" value="1"/>
</dbReference>
<dbReference type="InterPro" id="IPR015940">
    <property type="entry name" value="UBA"/>
</dbReference>
<dbReference type="EC" id="2.7.11.1" evidence="1"/>
<evidence type="ECO:0000259" key="10">
    <source>
        <dbReference type="PROSITE" id="PS50112"/>
    </source>
</evidence>
<keyword evidence="2" id="KW-0723">Serine/threonine-protein kinase</keyword>
<dbReference type="InterPro" id="IPR000014">
    <property type="entry name" value="PAS"/>
</dbReference>
<feature type="domain" description="PAS" evidence="10">
    <location>
        <begin position="120"/>
        <end position="171"/>
    </location>
</feature>
<evidence type="ECO:0000256" key="3">
    <source>
        <dbReference type="ARBA" id="ARBA00022679"/>
    </source>
</evidence>
<feature type="non-terminal residue" evidence="11">
    <location>
        <position position="1"/>
    </location>
</feature>
<evidence type="ECO:0000256" key="2">
    <source>
        <dbReference type="ARBA" id="ARBA00022527"/>
    </source>
</evidence>
<dbReference type="PROSITE" id="PS50112">
    <property type="entry name" value="PAS"/>
    <property type="match status" value="1"/>
</dbReference>
<gene>
    <name evidence="11" type="ORF">ACA1_190620</name>
</gene>
<evidence type="ECO:0000259" key="8">
    <source>
        <dbReference type="PROSITE" id="PS50011"/>
    </source>
</evidence>